<sequence length="182" mass="19833">MPHGSASSSSTNPANSTTGDGGANSDSDNNFWDPNAETWPANCLLDELDSDEFEDDAATFPPPPPPSPGSDRNGEVEASFPPVREPASELVVRIDAPTVHFPLPEDDPEEARGEGEGTEGTGRRRRRRTRGLFYVRVRDPALPEWQSLLLPAARADVQRILQEHGEGLVYRRWEEGDGSAGE</sequence>
<evidence type="ECO:0000256" key="1">
    <source>
        <dbReference type="SAM" id="MobiDB-lite"/>
    </source>
</evidence>
<proteinExistence type="predicted"/>
<reference evidence="2" key="1">
    <citation type="submission" date="2022-07" db="EMBL/GenBank/DDBJ databases">
        <title>Draft genome sequence of Zalerion maritima ATCC 34329, a (micro)plastics degrading marine fungus.</title>
        <authorList>
            <person name="Paco A."/>
            <person name="Goncalves M.F.M."/>
            <person name="Rocha-Santos T.A.P."/>
            <person name="Alves A."/>
        </authorList>
    </citation>
    <scope>NUCLEOTIDE SEQUENCE</scope>
    <source>
        <strain evidence="2">ATCC 34329</strain>
    </source>
</reference>
<feature type="region of interest" description="Disordered" evidence="1">
    <location>
        <begin position="1"/>
        <end position="125"/>
    </location>
</feature>
<dbReference type="EMBL" id="JAKWBI020000014">
    <property type="protein sequence ID" value="KAJ2906411.1"/>
    <property type="molecule type" value="Genomic_DNA"/>
</dbReference>
<gene>
    <name evidence="2" type="ORF">MKZ38_001771</name>
</gene>
<accession>A0AAD5S5D5</accession>
<keyword evidence="3" id="KW-1185">Reference proteome</keyword>
<dbReference type="AlphaFoldDB" id="A0AAD5S5D5"/>
<organism evidence="2 3">
    <name type="scientific">Zalerion maritima</name>
    <dbReference type="NCBI Taxonomy" id="339359"/>
    <lineage>
        <taxon>Eukaryota</taxon>
        <taxon>Fungi</taxon>
        <taxon>Dikarya</taxon>
        <taxon>Ascomycota</taxon>
        <taxon>Pezizomycotina</taxon>
        <taxon>Sordariomycetes</taxon>
        <taxon>Lulworthiomycetidae</taxon>
        <taxon>Lulworthiales</taxon>
        <taxon>Lulworthiaceae</taxon>
        <taxon>Zalerion</taxon>
    </lineage>
</organism>
<protein>
    <submittedName>
        <fullName evidence="2">Uncharacterized protein</fullName>
    </submittedName>
</protein>
<dbReference type="Proteomes" id="UP001201980">
    <property type="component" value="Unassembled WGS sequence"/>
</dbReference>
<feature type="compositionally biased region" description="Acidic residues" evidence="1">
    <location>
        <begin position="46"/>
        <end position="57"/>
    </location>
</feature>
<name>A0AAD5S5D5_9PEZI</name>
<feature type="compositionally biased region" description="Low complexity" evidence="1">
    <location>
        <begin position="1"/>
        <end position="18"/>
    </location>
</feature>
<comment type="caution">
    <text evidence="2">The sequence shown here is derived from an EMBL/GenBank/DDBJ whole genome shotgun (WGS) entry which is preliminary data.</text>
</comment>
<evidence type="ECO:0000313" key="3">
    <source>
        <dbReference type="Proteomes" id="UP001201980"/>
    </source>
</evidence>
<evidence type="ECO:0000313" key="2">
    <source>
        <dbReference type="EMBL" id="KAJ2906411.1"/>
    </source>
</evidence>